<accession>A0A1F5G1M7</accession>
<dbReference type="AlphaFoldDB" id="A0A1F5G1M7"/>
<dbReference type="PROSITE" id="PS51318">
    <property type="entry name" value="TAT"/>
    <property type="match status" value="1"/>
</dbReference>
<dbReference type="Proteomes" id="UP000176628">
    <property type="component" value="Unassembled WGS sequence"/>
</dbReference>
<dbReference type="EMBL" id="MFAV01000045">
    <property type="protein sequence ID" value="OGD85770.1"/>
    <property type="molecule type" value="Genomic_DNA"/>
</dbReference>
<comment type="caution">
    <text evidence="1">The sequence shown here is derived from an EMBL/GenBank/DDBJ whole genome shotgun (WGS) entry which is preliminary data.</text>
</comment>
<gene>
    <name evidence="1" type="ORF">A2Z23_02655</name>
</gene>
<reference evidence="1 2" key="1">
    <citation type="journal article" date="2016" name="Nat. Commun.">
        <title>Thousands of microbial genomes shed light on interconnected biogeochemical processes in an aquifer system.</title>
        <authorList>
            <person name="Anantharaman K."/>
            <person name="Brown C.T."/>
            <person name="Hug L.A."/>
            <person name="Sharon I."/>
            <person name="Castelle C.J."/>
            <person name="Probst A.J."/>
            <person name="Thomas B.C."/>
            <person name="Singh A."/>
            <person name="Wilkins M.J."/>
            <person name="Karaoz U."/>
            <person name="Brodie E.L."/>
            <person name="Williams K.H."/>
            <person name="Hubbard S.S."/>
            <person name="Banfield J.F."/>
        </authorList>
    </citation>
    <scope>NUCLEOTIDE SEQUENCE [LARGE SCALE GENOMIC DNA]</scope>
</reference>
<sequence length="177" mass="19969">MTEFGEGEKPKKMSRRGFLVAAGALIAGGVGGVIAAKGEKVLDILKQPTRESIYPRMSEEITGEKRTFVLEEEKEKGKWPVLRKEPNQGIQIGLVKPGIEGHGVEVFGAMYQSWLAASKFEDPENPDKVYGKWVRTEEELPLWDNKHNPILDENGVQKRTRGYFSENFITFTDKKTE</sequence>
<dbReference type="InterPro" id="IPR006311">
    <property type="entry name" value="TAT_signal"/>
</dbReference>
<proteinExistence type="predicted"/>
<protein>
    <submittedName>
        <fullName evidence="1">Uncharacterized protein</fullName>
    </submittedName>
</protein>
<evidence type="ECO:0000313" key="1">
    <source>
        <dbReference type="EMBL" id="OGD85770.1"/>
    </source>
</evidence>
<organism evidence="1 2">
    <name type="scientific">Candidatus Curtissbacteria bacterium RBG_16_39_7</name>
    <dbReference type="NCBI Taxonomy" id="1797707"/>
    <lineage>
        <taxon>Bacteria</taxon>
        <taxon>Candidatus Curtissiibacteriota</taxon>
    </lineage>
</organism>
<evidence type="ECO:0000313" key="2">
    <source>
        <dbReference type="Proteomes" id="UP000176628"/>
    </source>
</evidence>
<name>A0A1F5G1M7_9BACT</name>